<keyword evidence="2" id="KW-1185">Reference proteome</keyword>
<reference evidence="1" key="1">
    <citation type="submission" date="2023-08" db="EMBL/GenBank/DDBJ databases">
        <title>Functional annotation and safety assessment of Bacillus stercoris.</title>
        <authorList>
            <person name="Pandit N.T."/>
            <person name="Ahir S.V."/>
            <person name="Chauhan D.A."/>
            <person name="Bose A."/>
            <person name="Dunlap C."/>
            <person name="Doshi J.A."/>
        </authorList>
    </citation>
    <scope>NUCLEOTIDE SEQUENCE</scope>
    <source>
        <strain evidence="1">ZBMF30</strain>
    </source>
</reference>
<accession>A0ABU0V3U6</accession>
<gene>
    <name evidence="1" type="ORF">RAQ16_04070</name>
</gene>
<comment type="caution">
    <text evidence="1">The sequence shown here is derived from an EMBL/GenBank/DDBJ whole genome shotgun (WGS) entry which is preliminary data.</text>
</comment>
<organism evidence="1 2">
    <name type="scientific">Bacillus stercoris</name>
    <dbReference type="NCBI Taxonomy" id="2054641"/>
    <lineage>
        <taxon>Bacteria</taxon>
        <taxon>Bacillati</taxon>
        <taxon>Bacillota</taxon>
        <taxon>Bacilli</taxon>
        <taxon>Bacillales</taxon>
        <taxon>Bacillaceae</taxon>
        <taxon>Bacillus</taxon>
    </lineage>
</organism>
<proteinExistence type="predicted"/>
<dbReference type="RefSeq" id="WP_251199136.1">
    <property type="nucleotide sequence ID" value="NZ_JAMQIY010000003.1"/>
</dbReference>
<dbReference type="EMBL" id="JAVCYS010000002">
    <property type="protein sequence ID" value="MDQ1851574.1"/>
    <property type="molecule type" value="Genomic_DNA"/>
</dbReference>
<dbReference type="Pfam" id="PF07485">
    <property type="entry name" value="DUF1529"/>
    <property type="match status" value="1"/>
</dbReference>
<dbReference type="Proteomes" id="UP001177898">
    <property type="component" value="Unassembled WGS sequence"/>
</dbReference>
<evidence type="ECO:0000313" key="2">
    <source>
        <dbReference type="Proteomes" id="UP001177898"/>
    </source>
</evidence>
<evidence type="ECO:0000313" key="1">
    <source>
        <dbReference type="EMBL" id="MDQ1851574.1"/>
    </source>
</evidence>
<protein>
    <submittedName>
        <fullName evidence="1">DUF1259 domain-containing protein</fullName>
    </submittedName>
</protein>
<name>A0ABU0V3U6_9BACI</name>
<dbReference type="InterPro" id="IPR011094">
    <property type="entry name" value="Uncharacterised_LppY/LpqO"/>
</dbReference>
<sequence length="57" mass="6734">MTELHEFGIIVTAVHNHWLFDKPRLMYIHFESIDKPINFALKVRDALKVLTDKEVRG</sequence>